<dbReference type="Gene3D" id="3.60.20.40">
    <property type="match status" value="1"/>
</dbReference>
<keyword evidence="3" id="KW-1185">Reference proteome</keyword>
<dbReference type="PANTHER" id="PTHR11686:SF9">
    <property type="entry name" value="RE13973P"/>
    <property type="match status" value="1"/>
</dbReference>
<evidence type="ECO:0000256" key="1">
    <source>
        <dbReference type="PIRSR" id="PIRSR600101-2"/>
    </source>
</evidence>
<feature type="binding site" evidence="1">
    <location>
        <begin position="223"/>
        <end position="225"/>
    </location>
    <ligand>
        <name>L-glutamate</name>
        <dbReference type="ChEBI" id="CHEBI:29985"/>
    </ligand>
</feature>
<dbReference type="GO" id="GO:0036374">
    <property type="term" value="F:glutathione hydrolase activity"/>
    <property type="evidence" value="ECO:0007669"/>
    <property type="project" value="InterPro"/>
</dbReference>
<gene>
    <name evidence="2" type="ORF">V5799_011889</name>
</gene>
<dbReference type="FunFam" id="1.10.246.130:FF:000001">
    <property type="entry name" value="Gamma-glutamyltransferase 5 isoform 1"/>
    <property type="match status" value="1"/>
</dbReference>
<dbReference type="InterPro" id="IPR029055">
    <property type="entry name" value="Ntn_hydrolases_N"/>
</dbReference>
<evidence type="ECO:0000313" key="3">
    <source>
        <dbReference type="Proteomes" id="UP001321473"/>
    </source>
</evidence>
<feature type="non-terminal residue" evidence="2">
    <location>
        <position position="307"/>
    </location>
</feature>
<proteinExistence type="predicted"/>
<comment type="caution">
    <text evidence="2">The sequence shown here is derived from an EMBL/GenBank/DDBJ whole genome shotgun (WGS) entry which is preliminary data.</text>
</comment>
<dbReference type="GO" id="GO:0005886">
    <property type="term" value="C:plasma membrane"/>
    <property type="evidence" value="ECO:0007669"/>
    <property type="project" value="TreeGrafter"/>
</dbReference>
<dbReference type="InterPro" id="IPR043138">
    <property type="entry name" value="GGT_lsub"/>
</dbReference>
<name>A0AAQ4EG21_AMBAM</name>
<organism evidence="2 3">
    <name type="scientific">Amblyomma americanum</name>
    <name type="common">Lone star tick</name>
    <dbReference type="NCBI Taxonomy" id="6943"/>
    <lineage>
        <taxon>Eukaryota</taxon>
        <taxon>Metazoa</taxon>
        <taxon>Ecdysozoa</taxon>
        <taxon>Arthropoda</taxon>
        <taxon>Chelicerata</taxon>
        <taxon>Arachnida</taxon>
        <taxon>Acari</taxon>
        <taxon>Parasitiformes</taxon>
        <taxon>Ixodida</taxon>
        <taxon>Ixodoidea</taxon>
        <taxon>Ixodidae</taxon>
        <taxon>Amblyomminae</taxon>
        <taxon>Amblyomma</taxon>
    </lineage>
</organism>
<dbReference type="EMBL" id="JARKHS020016649">
    <property type="protein sequence ID" value="KAK8773578.1"/>
    <property type="molecule type" value="Genomic_DNA"/>
</dbReference>
<dbReference type="SUPFAM" id="SSF56235">
    <property type="entry name" value="N-terminal nucleophile aminohydrolases (Ntn hydrolases)"/>
    <property type="match status" value="1"/>
</dbReference>
<dbReference type="Pfam" id="PF01019">
    <property type="entry name" value="G_glu_transpept"/>
    <property type="match status" value="2"/>
</dbReference>
<dbReference type="Proteomes" id="UP001321473">
    <property type="component" value="Unassembled WGS sequence"/>
</dbReference>
<dbReference type="PANTHER" id="PTHR11686">
    <property type="entry name" value="GAMMA GLUTAMYL TRANSPEPTIDASE"/>
    <property type="match status" value="1"/>
</dbReference>
<feature type="binding site" evidence="1">
    <location>
        <begin position="275"/>
        <end position="276"/>
    </location>
    <ligand>
        <name>L-glutamate</name>
        <dbReference type="ChEBI" id="CHEBI:29985"/>
    </ligand>
</feature>
<sequence length="307" mass="33352">MVISALRRRAAVDAGFLACGVPGELMGYRRMLDHIGTNVPWAELFKDAERLARDGFPVSPELEKMLKKNEPQIISDDVLCVAVEPALRRVLRDNVSVLAPPPPAGGILTEFMIAVMDSYRDPSAPAENSLVDDDTTIHRLIEVSKFAFAMRMEMGDPNHIDITAALRNLSSSSFLSEVRSKIKGSPYSSHSYYGLRYQGRESKGSSQFVVLMPNGDALALMSTLNKEFGALAMSQSTGVLLNNQMDDFATPGTRNSYGMLPSPTNYIRPRKRPTSSMSPLIVAHSDGNAMMVASASGAFSICTGLAQ</sequence>
<dbReference type="AlphaFoldDB" id="A0AAQ4EG21"/>
<dbReference type="InterPro" id="IPR043137">
    <property type="entry name" value="GGT_ssub_C"/>
</dbReference>
<accession>A0AAQ4EG21</accession>
<evidence type="ECO:0000313" key="2">
    <source>
        <dbReference type="EMBL" id="KAK8773578.1"/>
    </source>
</evidence>
<feature type="binding site" evidence="1">
    <location>
        <position position="298"/>
    </location>
    <ligand>
        <name>L-glutamate</name>
        <dbReference type="ChEBI" id="CHEBI:29985"/>
    </ligand>
</feature>
<protein>
    <recommendedName>
        <fullName evidence="4">Gamma-glutamyltransferase</fullName>
    </recommendedName>
</protein>
<evidence type="ECO:0008006" key="4">
    <source>
        <dbReference type="Google" id="ProtNLM"/>
    </source>
</evidence>
<feature type="binding site" evidence="1">
    <location>
        <position position="247"/>
    </location>
    <ligand>
        <name>L-glutamate</name>
        <dbReference type="ChEBI" id="CHEBI:29985"/>
    </ligand>
</feature>
<dbReference type="InterPro" id="IPR000101">
    <property type="entry name" value="GGT_peptidase"/>
</dbReference>
<dbReference type="GO" id="GO:0006751">
    <property type="term" value="P:glutathione catabolic process"/>
    <property type="evidence" value="ECO:0007669"/>
    <property type="project" value="InterPro"/>
</dbReference>
<dbReference type="Gene3D" id="1.10.246.130">
    <property type="match status" value="1"/>
</dbReference>
<reference evidence="2 3" key="1">
    <citation type="journal article" date="2023" name="Arcadia Sci">
        <title>De novo assembly of a long-read Amblyomma americanum tick genome.</title>
        <authorList>
            <person name="Chou S."/>
            <person name="Poskanzer K.E."/>
            <person name="Rollins M."/>
            <person name="Thuy-Boun P.S."/>
        </authorList>
    </citation>
    <scope>NUCLEOTIDE SEQUENCE [LARGE SCALE GENOMIC DNA]</scope>
    <source>
        <strain evidence="2">F_SG_1</strain>
        <tissue evidence="2">Salivary glands</tissue>
    </source>
</reference>
<dbReference type="PRINTS" id="PR01210">
    <property type="entry name" value="GGTRANSPTASE"/>
</dbReference>